<proteinExistence type="predicted"/>
<dbReference type="AlphaFoldDB" id="A0A951PPK7"/>
<evidence type="ECO:0000256" key="1">
    <source>
        <dbReference type="SAM" id="Phobius"/>
    </source>
</evidence>
<evidence type="ECO:0000313" key="3">
    <source>
        <dbReference type="Proteomes" id="UP000753908"/>
    </source>
</evidence>
<organism evidence="2 3">
    <name type="scientific">Symplocastrum torsivum CPER-KK1</name>
    <dbReference type="NCBI Taxonomy" id="450513"/>
    <lineage>
        <taxon>Bacteria</taxon>
        <taxon>Bacillati</taxon>
        <taxon>Cyanobacteriota</taxon>
        <taxon>Cyanophyceae</taxon>
        <taxon>Oscillatoriophycideae</taxon>
        <taxon>Oscillatoriales</taxon>
        <taxon>Microcoleaceae</taxon>
        <taxon>Symplocastrum</taxon>
    </lineage>
</organism>
<protein>
    <submittedName>
        <fullName evidence="2">Uncharacterized protein</fullName>
    </submittedName>
</protein>
<keyword evidence="1" id="KW-1133">Transmembrane helix</keyword>
<reference evidence="2" key="1">
    <citation type="submission" date="2021-05" db="EMBL/GenBank/DDBJ databases">
        <authorList>
            <person name="Pietrasiak N."/>
            <person name="Ward R."/>
            <person name="Stajich J.E."/>
            <person name="Kurbessoian T."/>
        </authorList>
    </citation>
    <scope>NUCLEOTIDE SEQUENCE</scope>
    <source>
        <strain evidence="2">CPER-KK1</strain>
    </source>
</reference>
<gene>
    <name evidence="2" type="ORF">KME25_19350</name>
</gene>
<name>A0A951PPK7_9CYAN</name>
<keyword evidence="1" id="KW-0472">Membrane</keyword>
<keyword evidence="1" id="KW-0812">Transmembrane</keyword>
<reference evidence="2" key="2">
    <citation type="journal article" date="2022" name="Microbiol. Resour. Announc.">
        <title>Metagenome Sequencing to Explore Phylogenomics of Terrestrial Cyanobacteria.</title>
        <authorList>
            <person name="Ward R.D."/>
            <person name="Stajich J.E."/>
            <person name="Johansen J.R."/>
            <person name="Huntemann M."/>
            <person name="Clum A."/>
            <person name="Foster B."/>
            <person name="Foster B."/>
            <person name="Roux S."/>
            <person name="Palaniappan K."/>
            <person name="Varghese N."/>
            <person name="Mukherjee S."/>
            <person name="Reddy T.B.K."/>
            <person name="Daum C."/>
            <person name="Copeland A."/>
            <person name="Chen I.A."/>
            <person name="Ivanova N.N."/>
            <person name="Kyrpides N.C."/>
            <person name="Shapiro N."/>
            <person name="Eloe-Fadrosh E.A."/>
            <person name="Pietrasiak N."/>
        </authorList>
    </citation>
    <scope>NUCLEOTIDE SEQUENCE</scope>
    <source>
        <strain evidence="2">CPER-KK1</strain>
    </source>
</reference>
<dbReference type="EMBL" id="JAHHIF010000027">
    <property type="protein sequence ID" value="MBW4546578.1"/>
    <property type="molecule type" value="Genomic_DNA"/>
</dbReference>
<comment type="caution">
    <text evidence="2">The sequence shown here is derived from an EMBL/GenBank/DDBJ whole genome shotgun (WGS) entry which is preliminary data.</text>
</comment>
<evidence type="ECO:0000313" key="2">
    <source>
        <dbReference type="EMBL" id="MBW4546578.1"/>
    </source>
</evidence>
<feature type="transmembrane region" description="Helical" evidence="1">
    <location>
        <begin position="20"/>
        <end position="43"/>
    </location>
</feature>
<accession>A0A951PPK7</accession>
<dbReference type="Proteomes" id="UP000753908">
    <property type="component" value="Unassembled WGS sequence"/>
</dbReference>
<sequence>MQVFKAQQVIESTSHWVGMIASVATIIATIFGVLIFFCGTVAVTDNQGTSGCSGFLIYDPLSNMLTYTLPSEEEKDYLIDKISTSD</sequence>